<protein>
    <recommendedName>
        <fullName evidence="4">SAM domain-containing protein</fullName>
    </recommendedName>
</protein>
<gene>
    <name evidence="2" type="ORF">CHS0354_005804</name>
</gene>
<proteinExistence type="predicted"/>
<comment type="caution">
    <text evidence="2">The sequence shown here is derived from an EMBL/GenBank/DDBJ whole genome shotgun (WGS) entry which is preliminary data.</text>
</comment>
<organism evidence="2 3">
    <name type="scientific">Potamilus streckersoni</name>
    <dbReference type="NCBI Taxonomy" id="2493646"/>
    <lineage>
        <taxon>Eukaryota</taxon>
        <taxon>Metazoa</taxon>
        <taxon>Spiralia</taxon>
        <taxon>Lophotrochozoa</taxon>
        <taxon>Mollusca</taxon>
        <taxon>Bivalvia</taxon>
        <taxon>Autobranchia</taxon>
        <taxon>Heteroconchia</taxon>
        <taxon>Palaeoheterodonta</taxon>
        <taxon>Unionida</taxon>
        <taxon>Unionoidea</taxon>
        <taxon>Unionidae</taxon>
        <taxon>Ambleminae</taxon>
        <taxon>Lampsilini</taxon>
        <taxon>Potamilus</taxon>
    </lineage>
</organism>
<reference evidence="2" key="3">
    <citation type="submission" date="2023-05" db="EMBL/GenBank/DDBJ databases">
        <authorList>
            <person name="Smith C.H."/>
        </authorList>
    </citation>
    <scope>NUCLEOTIDE SEQUENCE</scope>
    <source>
        <strain evidence="2">CHS0354</strain>
        <tissue evidence="2">Mantle</tissue>
    </source>
</reference>
<reference evidence="2" key="1">
    <citation type="journal article" date="2021" name="Genome Biol. Evol.">
        <title>A High-Quality Reference Genome for a Parasitic Bivalve with Doubly Uniparental Inheritance (Bivalvia: Unionida).</title>
        <authorList>
            <person name="Smith C.H."/>
        </authorList>
    </citation>
    <scope>NUCLEOTIDE SEQUENCE</scope>
    <source>
        <strain evidence="2">CHS0354</strain>
    </source>
</reference>
<dbReference type="Gene3D" id="1.10.150.50">
    <property type="entry name" value="Transcription Factor, Ets-1"/>
    <property type="match status" value="1"/>
</dbReference>
<feature type="region of interest" description="Disordered" evidence="1">
    <location>
        <begin position="456"/>
        <end position="476"/>
    </location>
</feature>
<dbReference type="PANTHER" id="PTHR14454:SF11">
    <property type="entry name" value="SERRANO, ISOFORM F"/>
    <property type="match status" value="1"/>
</dbReference>
<reference evidence="2" key="2">
    <citation type="journal article" date="2021" name="Genome Biol. Evol.">
        <title>Developing a high-quality reference genome for a parasitic bivalve with doubly uniparental inheritance (Bivalvia: Unionida).</title>
        <authorList>
            <person name="Smith C.H."/>
        </authorList>
    </citation>
    <scope>NUCLEOTIDE SEQUENCE</scope>
    <source>
        <strain evidence="2">CHS0354</strain>
        <tissue evidence="2">Mantle</tissue>
    </source>
</reference>
<dbReference type="CDD" id="cd09487">
    <property type="entry name" value="SAM_superfamily"/>
    <property type="match status" value="1"/>
</dbReference>
<dbReference type="InterPro" id="IPR013761">
    <property type="entry name" value="SAM/pointed_sf"/>
</dbReference>
<sequence>MEYEIQEKEYTLGEFYKLYKDNLPTIAMVTQGFSGDRLEETFDYGQVIRINSVYRQQRVIAVRLNERGNEECTYSFPVDYPIQFCLDEMVCQNNSLTLAEILDKRDLPVDVKFARKQFIKIGDNTSSTSLLFNLRLTKVFDEIYLLGNFIFDGDLDLQIVQIPLYLSAMKFSKVTGVKVKGNTDWKAFLRKLDRKAYQINFDAFSGNHEIARYKPNREENALMYENLYPQMYTNISDLIGMDKPSQLKTTNVVNDGLYEPFDTSFAGETTIKTADRLKSTHNTSQTKTQRSDDAFLYEPLVIVPAGNTDRKTTITNLNHKQKSTHDNGQRKSIPFQKKLMSELTDLFQKGFVTPKYPSSNDRPPIISPKPKLNRRVSEPLLTGKTPEEVLPSEVVQCLIPSTPTRLSTYPQPELHKSKSFSASSETYENMKISGAEVHPSTYRKSDVTWNEENTVKVGQAKSQSSNLESREDKNDTETVNVGSLKVAELGRWMADKLRLGRYVARFAEELVDGAMLIDLNENLLKEEFGFSPMEAKRLIKFAKEGHVPR</sequence>
<evidence type="ECO:0000313" key="3">
    <source>
        <dbReference type="Proteomes" id="UP001195483"/>
    </source>
</evidence>
<dbReference type="InterPro" id="IPR052281">
    <property type="entry name" value="GAREM"/>
</dbReference>
<dbReference type="PANTHER" id="PTHR14454">
    <property type="entry name" value="GRB2-ASSOCIATED AND REGULATOR OF MAPK PROTEIN FAMILY MEMBER"/>
    <property type="match status" value="1"/>
</dbReference>
<accession>A0AAE0SVX1</accession>
<evidence type="ECO:0000313" key="2">
    <source>
        <dbReference type="EMBL" id="KAK3598523.1"/>
    </source>
</evidence>
<keyword evidence="3" id="KW-1185">Reference proteome</keyword>
<dbReference type="EMBL" id="JAEAOA010000409">
    <property type="protein sequence ID" value="KAK3598523.1"/>
    <property type="molecule type" value="Genomic_DNA"/>
</dbReference>
<dbReference type="Proteomes" id="UP001195483">
    <property type="component" value="Unassembled WGS sequence"/>
</dbReference>
<dbReference type="AlphaFoldDB" id="A0AAE0SVX1"/>
<name>A0AAE0SVX1_9BIVA</name>
<evidence type="ECO:0008006" key="4">
    <source>
        <dbReference type="Google" id="ProtNLM"/>
    </source>
</evidence>
<dbReference type="SUPFAM" id="SSF47769">
    <property type="entry name" value="SAM/Pointed domain"/>
    <property type="match status" value="1"/>
</dbReference>
<evidence type="ECO:0000256" key="1">
    <source>
        <dbReference type="SAM" id="MobiDB-lite"/>
    </source>
</evidence>